<name>A0A6I4SQG0_9SPHN</name>
<keyword evidence="4" id="KW-1185">Reference proteome</keyword>
<evidence type="ECO:0000313" key="4">
    <source>
        <dbReference type="Proteomes" id="UP000433652"/>
    </source>
</evidence>
<dbReference type="OrthoDB" id="7408224at2"/>
<evidence type="ECO:0000256" key="2">
    <source>
        <dbReference type="SAM" id="SignalP"/>
    </source>
</evidence>
<feature type="signal peptide" evidence="2">
    <location>
        <begin position="1"/>
        <end position="20"/>
    </location>
</feature>
<keyword evidence="2" id="KW-0732">Signal</keyword>
<feature type="compositionally biased region" description="Basic and acidic residues" evidence="1">
    <location>
        <begin position="98"/>
        <end position="112"/>
    </location>
</feature>
<gene>
    <name evidence="3" type="ORF">GRI89_00650</name>
</gene>
<feature type="chain" id="PRO_5026030771" evidence="2">
    <location>
        <begin position="21"/>
        <end position="336"/>
    </location>
</feature>
<evidence type="ECO:0000313" key="3">
    <source>
        <dbReference type="EMBL" id="MXO58054.1"/>
    </source>
</evidence>
<feature type="region of interest" description="Disordered" evidence="1">
    <location>
        <begin position="19"/>
        <end position="114"/>
    </location>
</feature>
<reference evidence="3 4" key="1">
    <citation type="submission" date="2019-12" db="EMBL/GenBank/DDBJ databases">
        <title>Genomic-based taxomic classification of the family Erythrobacteraceae.</title>
        <authorList>
            <person name="Xu L."/>
        </authorList>
    </citation>
    <scope>NUCLEOTIDE SEQUENCE [LARGE SCALE GENOMIC DNA]</scope>
    <source>
        <strain evidence="3 4">MCCC 1K01500</strain>
    </source>
</reference>
<dbReference type="Proteomes" id="UP000433652">
    <property type="component" value="Unassembled WGS sequence"/>
</dbReference>
<proteinExistence type="predicted"/>
<comment type="caution">
    <text evidence="3">The sequence shown here is derived from an EMBL/GenBank/DDBJ whole genome shotgun (WGS) entry which is preliminary data.</text>
</comment>
<dbReference type="AlphaFoldDB" id="A0A6I4SQG0"/>
<dbReference type="RefSeq" id="WP_159791338.1">
    <property type="nucleotide sequence ID" value="NZ_WTYM01000021.1"/>
</dbReference>
<sequence length="336" mass="36323">MKHIISAMAAVALLAAGANAQPGNDKNNRGKPEQGPSQGSSMKGGDKQKGPSREGGPAAQAMRSDKGPPHKAAVNAEQGPPMKASHPEAKPVKVVKGPPEKPGKELNDHKQDNSGVRVLADGRHVYDHPEALHNWTTYDRHGLIAGCPPGLAKKHNGCTPPGLAKAKEPRYRYTTFRPDWWGLGGLALGGGRYLYSDGYLLRLDGDRIGGYIPLLGGALAIGNPWPSYYTPRPAPDYYVSYYDLGPANGYRYADDVFYRVDPTTAAITSIAALLTGDDIQVGQPMPRGYDVYNVPYPYRSQYVDGPSARYRYSDGYVYQIDPETQLVAAAIELLVS</sequence>
<organism evidence="3 4">
    <name type="scientific">Croceibacterium salegens</name>
    <dbReference type="NCBI Taxonomy" id="1737568"/>
    <lineage>
        <taxon>Bacteria</taxon>
        <taxon>Pseudomonadati</taxon>
        <taxon>Pseudomonadota</taxon>
        <taxon>Alphaproteobacteria</taxon>
        <taxon>Sphingomonadales</taxon>
        <taxon>Erythrobacteraceae</taxon>
        <taxon>Croceibacterium</taxon>
    </lineage>
</organism>
<accession>A0A6I4SQG0</accession>
<protein>
    <submittedName>
        <fullName evidence="3">Uncharacterized protein</fullName>
    </submittedName>
</protein>
<dbReference type="EMBL" id="WTYM01000021">
    <property type="protein sequence ID" value="MXO58054.1"/>
    <property type="molecule type" value="Genomic_DNA"/>
</dbReference>
<evidence type="ECO:0000256" key="1">
    <source>
        <dbReference type="SAM" id="MobiDB-lite"/>
    </source>
</evidence>